<dbReference type="PANTHER" id="PTHR12110">
    <property type="entry name" value="HYDROXYPYRUVATE ISOMERASE"/>
    <property type="match status" value="1"/>
</dbReference>
<dbReference type="InterPro" id="IPR013022">
    <property type="entry name" value="Xyl_isomerase-like_TIM-brl"/>
</dbReference>
<dbReference type="EMBL" id="VUNS01000002">
    <property type="protein sequence ID" value="MST96126.1"/>
    <property type="molecule type" value="Genomic_DNA"/>
</dbReference>
<keyword evidence="3" id="KW-1185">Reference proteome</keyword>
<protein>
    <submittedName>
        <fullName evidence="2">Sugar phosphate isomerase/epimerase</fullName>
    </submittedName>
</protein>
<evidence type="ECO:0000313" key="3">
    <source>
        <dbReference type="Proteomes" id="UP000435649"/>
    </source>
</evidence>
<evidence type="ECO:0000259" key="1">
    <source>
        <dbReference type="Pfam" id="PF01261"/>
    </source>
</evidence>
<feature type="domain" description="Xylose isomerase-like TIM barrel" evidence="1">
    <location>
        <begin position="26"/>
        <end position="243"/>
    </location>
</feature>
<dbReference type="GO" id="GO:0016853">
    <property type="term" value="F:isomerase activity"/>
    <property type="evidence" value="ECO:0007669"/>
    <property type="project" value="UniProtKB-KW"/>
</dbReference>
<dbReference type="AlphaFoldDB" id="A0A844FYF3"/>
<proteinExistence type="predicted"/>
<gene>
    <name evidence="2" type="ORF">FYJ85_03585</name>
</gene>
<reference evidence="2 3" key="1">
    <citation type="submission" date="2019-08" db="EMBL/GenBank/DDBJ databases">
        <title>In-depth cultivation of the pig gut microbiome towards novel bacterial diversity and tailored functional studies.</title>
        <authorList>
            <person name="Wylensek D."/>
            <person name="Hitch T.C.A."/>
            <person name="Clavel T."/>
        </authorList>
    </citation>
    <scope>NUCLEOTIDE SEQUENCE [LARGE SCALE GENOMIC DNA]</scope>
    <source>
        <strain evidence="2 3">BBE-744-WT-12</strain>
    </source>
</reference>
<keyword evidence="2" id="KW-0413">Isomerase</keyword>
<accession>A0A844FYF3</accession>
<dbReference type="Proteomes" id="UP000435649">
    <property type="component" value="Unassembled WGS sequence"/>
</dbReference>
<dbReference type="SUPFAM" id="SSF51658">
    <property type="entry name" value="Xylose isomerase-like"/>
    <property type="match status" value="1"/>
</dbReference>
<dbReference type="Pfam" id="PF01261">
    <property type="entry name" value="AP_endonuc_2"/>
    <property type="match status" value="1"/>
</dbReference>
<comment type="caution">
    <text evidence="2">The sequence shown here is derived from an EMBL/GenBank/DDBJ whole genome shotgun (WGS) entry which is preliminary data.</text>
</comment>
<name>A0A844FYF3_9BACT</name>
<sequence>MIQLPIALQAYSLRRIYEDNPLRALKLIREAGYDGVELYGTHFQTELYPALLREAGLVCAGWHTGIDALEQDFDNTLRRNLAVGNHSIAVPWFNADSAAGWKAFAERLNAAAEKLSRYGIRLGYHNHAHEFQPVDGETPWSIVAENTEGPVFLQLDTGNAAEGGADPLAELEKYPHRARTVHLKPYSKSAGFAPAVGEDDLPWEAMLESCEQRGATEWLIVEYEEEKDPVSAVQRSLSFLRKLRPRD</sequence>
<organism evidence="2 3">
    <name type="scientific">Victivallis lenta</name>
    <dbReference type="NCBI Taxonomy" id="2606640"/>
    <lineage>
        <taxon>Bacteria</taxon>
        <taxon>Pseudomonadati</taxon>
        <taxon>Lentisphaerota</taxon>
        <taxon>Lentisphaeria</taxon>
        <taxon>Victivallales</taxon>
        <taxon>Victivallaceae</taxon>
        <taxon>Victivallis</taxon>
    </lineage>
</organism>
<dbReference type="Gene3D" id="3.20.20.150">
    <property type="entry name" value="Divalent-metal-dependent TIM barrel enzymes"/>
    <property type="match status" value="1"/>
</dbReference>
<dbReference type="PANTHER" id="PTHR12110:SF41">
    <property type="entry name" value="INOSOSE DEHYDRATASE"/>
    <property type="match status" value="1"/>
</dbReference>
<dbReference type="InterPro" id="IPR036237">
    <property type="entry name" value="Xyl_isomerase-like_sf"/>
</dbReference>
<evidence type="ECO:0000313" key="2">
    <source>
        <dbReference type="EMBL" id="MST96126.1"/>
    </source>
</evidence>
<dbReference type="RefSeq" id="WP_154417016.1">
    <property type="nucleotide sequence ID" value="NZ_CALXOB010000013.1"/>
</dbReference>
<dbReference type="InterPro" id="IPR050312">
    <property type="entry name" value="IolE/XylAMocC-like"/>
</dbReference>